<dbReference type="Proteomes" id="UP000317238">
    <property type="component" value="Unassembled WGS sequence"/>
</dbReference>
<keyword evidence="2" id="KW-0732">Signal</keyword>
<reference evidence="3 4" key="1">
    <citation type="submission" date="2019-02" db="EMBL/GenBank/DDBJ databases">
        <title>Deep-cultivation of Planctomycetes and their phenomic and genomic characterization uncovers novel biology.</title>
        <authorList>
            <person name="Wiegand S."/>
            <person name="Jogler M."/>
            <person name="Boedeker C."/>
            <person name="Pinto D."/>
            <person name="Vollmers J."/>
            <person name="Rivas-Marin E."/>
            <person name="Kohn T."/>
            <person name="Peeters S.H."/>
            <person name="Heuer A."/>
            <person name="Rast P."/>
            <person name="Oberbeckmann S."/>
            <person name="Bunk B."/>
            <person name="Jeske O."/>
            <person name="Meyerdierks A."/>
            <person name="Storesund J.E."/>
            <person name="Kallscheuer N."/>
            <person name="Luecker S."/>
            <person name="Lage O.M."/>
            <person name="Pohl T."/>
            <person name="Merkel B.J."/>
            <person name="Hornburger P."/>
            <person name="Mueller R.-W."/>
            <person name="Bruemmer F."/>
            <person name="Labrenz M."/>
            <person name="Spormann A.M."/>
            <person name="Op Den Camp H."/>
            <person name="Overmann J."/>
            <person name="Amann R."/>
            <person name="Jetten M.S.M."/>
            <person name="Mascher T."/>
            <person name="Medema M.H."/>
            <person name="Devos D.P."/>
            <person name="Kaster A.-K."/>
            <person name="Ovreas L."/>
            <person name="Rohde M."/>
            <person name="Galperin M.Y."/>
            <person name="Jogler C."/>
        </authorList>
    </citation>
    <scope>NUCLEOTIDE SEQUENCE [LARGE SCALE GENOMIC DNA]</scope>
    <source>
        <strain evidence="3 4">Pan14r</strain>
    </source>
</reference>
<keyword evidence="4" id="KW-1185">Reference proteome</keyword>
<gene>
    <name evidence="3" type="ORF">Pan14r_35300</name>
</gene>
<accession>A0A5C5Y7C8</accession>
<dbReference type="AlphaFoldDB" id="A0A5C5Y7C8"/>
<comment type="caution">
    <text evidence="3">The sequence shown here is derived from an EMBL/GenBank/DDBJ whole genome shotgun (WGS) entry which is preliminary data.</text>
</comment>
<name>A0A5C5Y7C8_9PLAN</name>
<evidence type="ECO:0000256" key="1">
    <source>
        <dbReference type="SAM" id="MobiDB-lite"/>
    </source>
</evidence>
<organism evidence="3 4">
    <name type="scientific">Crateriforma conspicua</name>
    <dbReference type="NCBI Taxonomy" id="2527996"/>
    <lineage>
        <taxon>Bacteria</taxon>
        <taxon>Pseudomonadati</taxon>
        <taxon>Planctomycetota</taxon>
        <taxon>Planctomycetia</taxon>
        <taxon>Planctomycetales</taxon>
        <taxon>Planctomycetaceae</taxon>
        <taxon>Crateriforma</taxon>
    </lineage>
</organism>
<protein>
    <submittedName>
        <fullName evidence="3">Uncharacterized protein</fullName>
    </submittedName>
</protein>
<evidence type="ECO:0000313" key="4">
    <source>
        <dbReference type="Proteomes" id="UP000317238"/>
    </source>
</evidence>
<feature type="chain" id="PRO_5023106861" evidence="2">
    <location>
        <begin position="29"/>
        <end position="205"/>
    </location>
</feature>
<evidence type="ECO:0000313" key="3">
    <source>
        <dbReference type="EMBL" id="TWT71220.1"/>
    </source>
</evidence>
<dbReference type="RefSeq" id="WP_146439672.1">
    <property type="nucleotide sequence ID" value="NZ_SJPL01000001.1"/>
</dbReference>
<dbReference type="OrthoDB" id="275301at2"/>
<feature type="region of interest" description="Disordered" evidence="1">
    <location>
        <begin position="80"/>
        <end position="109"/>
    </location>
</feature>
<proteinExistence type="predicted"/>
<evidence type="ECO:0000256" key="2">
    <source>
        <dbReference type="SAM" id="SignalP"/>
    </source>
</evidence>
<feature type="signal peptide" evidence="2">
    <location>
        <begin position="1"/>
        <end position="28"/>
    </location>
</feature>
<sequence precursor="true">MTPSIRRILCLTLFAFTLAAAGSSDVNAQQDLFSKLSMGEVFEEADSDSTSDGNDLQQLTRLIRKNPELLKQLLSAVETESPKDVASSPAATEPKKSTADATKPTPASVAKLSAKPRISLVGRWSTRLPDGDAMAIEFAKDASFVLVHLKGQKPNISRGKATRGQDVLTLVGDDKLTLRGKLKIDAADRFDWTLGTTTLRFDRAK</sequence>
<dbReference type="EMBL" id="SJPL01000001">
    <property type="protein sequence ID" value="TWT71220.1"/>
    <property type="molecule type" value="Genomic_DNA"/>
</dbReference>